<feature type="domain" description="FecR protein" evidence="2">
    <location>
        <begin position="134"/>
        <end position="216"/>
    </location>
</feature>
<evidence type="ECO:0000313" key="4">
    <source>
        <dbReference type="EMBL" id="GAA4436173.1"/>
    </source>
</evidence>
<keyword evidence="1" id="KW-1133">Transmembrane helix</keyword>
<evidence type="ECO:0000259" key="2">
    <source>
        <dbReference type="Pfam" id="PF04773"/>
    </source>
</evidence>
<evidence type="ECO:0008006" key="6">
    <source>
        <dbReference type="Google" id="ProtNLM"/>
    </source>
</evidence>
<dbReference type="Pfam" id="PF16344">
    <property type="entry name" value="FecR_C"/>
    <property type="match status" value="1"/>
</dbReference>
<reference evidence="5" key="1">
    <citation type="journal article" date="2019" name="Int. J. Syst. Evol. Microbiol.">
        <title>The Global Catalogue of Microorganisms (GCM) 10K type strain sequencing project: providing services to taxonomists for standard genome sequencing and annotation.</title>
        <authorList>
            <consortium name="The Broad Institute Genomics Platform"/>
            <consortium name="The Broad Institute Genome Sequencing Center for Infectious Disease"/>
            <person name="Wu L."/>
            <person name="Ma J."/>
        </authorList>
    </citation>
    <scope>NUCLEOTIDE SEQUENCE [LARGE SCALE GENOMIC DNA]</scope>
    <source>
        <strain evidence="5">JCM 31920</strain>
    </source>
</reference>
<gene>
    <name evidence="4" type="ORF">GCM10023091_13800</name>
</gene>
<accession>A0ABP8LV84</accession>
<sequence length="334" mass="37080">MTQENKEFDRLMELYLAGKATGPEKEEIHRLVENGFGERFKAWVDKDFSGNHKREVLPLPVHREIIANILGNRPAEAKSRPRRWIGWAAAAVVAVALAAWFATDRENRENLAVTHRQPDAIDEQIVLKGKQFAKLPDGSSVLMNEGSELSYSTGAFKTGQREVFLNGEAFFDVKHRPESSFSVVTGSVTTKVLGTAFNVKRQSGQVVVTVTRGLVEVSGKKGVFKQLKPEEKLTVNSETEVYKSEIVKSAEELAWKDACLVFDNIDLAEIKTLIEARYGVELLFSNPEVLECRVTASFLNDENLDVVMKILSELMGATYKTHGSQVTVEGGSCS</sequence>
<dbReference type="InterPro" id="IPR012373">
    <property type="entry name" value="Ferrdict_sens_TM"/>
</dbReference>
<dbReference type="Gene3D" id="3.55.50.30">
    <property type="match status" value="1"/>
</dbReference>
<dbReference type="Pfam" id="PF04773">
    <property type="entry name" value="FecR"/>
    <property type="match status" value="1"/>
</dbReference>
<dbReference type="EMBL" id="BAABEY010000014">
    <property type="protein sequence ID" value="GAA4436173.1"/>
    <property type="molecule type" value="Genomic_DNA"/>
</dbReference>
<dbReference type="InterPro" id="IPR006860">
    <property type="entry name" value="FecR"/>
</dbReference>
<dbReference type="Gene3D" id="2.60.120.1440">
    <property type="match status" value="1"/>
</dbReference>
<name>A0ABP8LV84_9BACT</name>
<proteinExistence type="predicted"/>
<evidence type="ECO:0000313" key="5">
    <source>
        <dbReference type="Proteomes" id="UP001501508"/>
    </source>
</evidence>
<organism evidence="4 5">
    <name type="scientific">Ravibacter arvi</name>
    <dbReference type="NCBI Taxonomy" id="2051041"/>
    <lineage>
        <taxon>Bacteria</taxon>
        <taxon>Pseudomonadati</taxon>
        <taxon>Bacteroidota</taxon>
        <taxon>Cytophagia</taxon>
        <taxon>Cytophagales</taxon>
        <taxon>Spirosomataceae</taxon>
        <taxon>Ravibacter</taxon>
    </lineage>
</organism>
<keyword evidence="5" id="KW-1185">Reference proteome</keyword>
<dbReference type="PANTHER" id="PTHR30273:SF2">
    <property type="entry name" value="PROTEIN FECR"/>
    <property type="match status" value="1"/>
</dbReference>
<comment type="caution">
    <text evidence="4">The sequence shown here is derived from an EMBL/GenBank/DDBJ whole genome shotgun (WGS) entry which is preliminary data.</text>
</comment>
<keyword evidence="1" id="KW-0812">Transmembrane</keyword>
<feature type="transmembrane region" description="Helical" evidence="1">
    <location>
        <begin position="84"/>
        <end position="102"/>
    </location>
</feature>
<dbReference type="PANTHER" id="PTHR30273">
    <property type="entry name" value="PERIPLASMIC SIGNAL SENSOR AND SIGMA FACTOR ACTIVATOR FECR-RELATED"/>
    <property type="match status" value="1"/>
</dbReference>
<dbReference type="InterPro" id="IPR032508">
    <property type="entry name" value="FecR_C"/>
</dbReference>
<dbReference type="RefSeq" id="WP_345027569.1">
    <property type="nucleotide sequence ID" value="NZ_BAABEY010000014.1"/>
</dbReference>
<keyword evidence="1" id="KW-0472">Membrane</keyword>
<protein>
    <recommendedName>
        <fullName evidence="6">FecR family protein</fullName>
    </recommendedName>
</protein>
<evidence type="ECO:0000256" key="1">
    <source>
        <dbReference type="SAM" id="Phobius"/>
    </source>
</evidence>
<feature type="domain" description="Protein FecR C-terminal" evidence="3">
    <location>
        <begin position="260"/>
        <end position="328"/>
    </location>
</feature>
<evidence type="ECO:0000259" key="3">
    <source>
        <dbReference type="Pfam" id="PF16344"/>
    </source>
</evidence>
<dbReference type="Proteomes" id="UP001501508">
    <property type="component" value="Unassembled WGS sequence"/>
</dbReference>